<dbReference type="RefSeq" id="WP_090219827.1">
    <property type="nucleotide sequence ID" value="NZ_CANLDO010000019.1"/>
</dbReference>
<dbReference type="Proteomes" id="UP000198767">
    <property type="component" value="Unassembled WGS sequence"/>
</dbReference>
<organism evidence="1 2">
    <name type="scientific">Epibacterium ulvae</name>
    <dbReference type="NCBI Taxonomy" id="1156985"/>
    <lineage>
        <taxon>Bacteria</taxon>
        <taxon>Pseudomonadati</taxon>
        <taxon>Pseudomonadota</taxon>
        <taxon>Alphaproteobacteria</taxon>
        <taxon>Rhodobacterales</taxon>
        <taxon>Roseobacteraceae</taxon>
        <taxon>Epibacterium</taxon>
    </lineage>
</organism>
<dbReference type="InterPro" id="IPR024409">
    <property type="entry name" value="DUF3833"/>
</dbReference>
<sequence>MKLLTLLLLLLVGVLIAKPVFFGFRAQKPADYAGTEPAFILEKHLSGPIVAEGIVYGPLGKVTNSFVAQMQGAWADGKGTLAEDFTYSNGASQTRNWTLTKQEGNRFTATAPDVVGEAEGVVSGSTVRLIYKIILPEASGGYTLSATDWMYLAEDGVILNKSEMRMWGIKVAELVATMRPAQTAD</sequence>
<reference evidence="1 2" key="1">
    <citation type="submission" date="2016-10" db="EMBL/GenBank/DDBJ databases">
        <authorList>
            <person name="de Groot N.N."/>
        </authorList>
    </citation>
    <scope>NUCLEOTIDE SEQUENCE [LARGE SCALE GENOMIC DNA]</scope>
    <source>
        <strain evidence="1 2">U95</strain>
    </source>
</reference>
<dbReference type="AlphaFoldDB" id="A0A1G5R519"/>
<accession>A0A1G5R519</accession>
<dbReference type="EMBL" id="FMWG01000008">
    <property type="protein sequence ID" value="SCZ69056.1"/>
    <property type="molecule type" value="Genomic_DNA"/>
</dbReference>
<name>A0A1G5R519_9RHOB</name>
<dbReference type="OrthoDB" id="5296954at2"/>
<gene>
    <name evidence="1" type="ORF">SAMN04488118_108187</name>
</gene>
<evidence type="ECO:0000313" key="1">
    <source>
        <dbReference type="EMBL" id="SCZ69056.1"/>
    </source>
</evidence>
<protein>
    <recommendedName>
        <fullName evidence="3">DUF3833 domain-containing protein</fullName>
    </recommendedName>
</protein>
<dbReference type="STRING" id="1156985.SAMN04488118_108187"/>
<evidence type="ECO:0008006" key="3">
    <source>
        <dbReference type="Google" id="ProtNLM"/>
    </source>
</evidence>
<evidence type="ECO:0000313" key="2">
    <source>
        <dbReference type="Proteomes" id="UP000198767"/>
    </source>
</evidence>
<dbReference type="Pfam" id="PF12915">
    <property type="entry name" value="DUF3833"/>
    <property type="match status" value="1"/>
</dbReference>
<keyword evidence="2" id="KW-1185">Reference proteome</keyword>
<proteinExistence type="predicted"/>